<evidence type="ECO:0000259" key="18">
    <source>
        <dbReference type="PROSITE" id="PS50102"/>
    </source>
</evidence>
<feature type="region of interest" description="Disordered" evidence="17">
    <location>
        <begin position="1"/>
        <end position="64"/>
    </location>
</feature>
<dbReference type="OrthoDB" id="10251848at2759"/>
<keyword evidence="7 16" id="KW-0863">Zinc-finger</keyword>
<dbReference type="Pfam" id="PF16131">
    <property type="entry name" value="Torus"/>
    <property type="match status" value="1"/>
</dbReference>
<keyword evidence="4" id="KW-0507">mRNA processing</keyword>
<comment type="subcellular location">
    <subcellularLocation>
        <location evidence="1">Nucleus</location>
    </subcellularLocation>
</comment>
<keyword evidence="12" id="KW-0131">Cell cycle</keyword>
<dbReference type="InterPro" id="IPR032297">
    <property type="entry name" value="Torus"/>
</dbReference>
<name>A0A6A6UVE4_9PLEO</name>
<feature type="compositionally biased region" description="Low complexity" evidence="17">
    <location>
        <begin position="397"/>
        <end position="410"/>
    </location>
</feature>
<feature type="zinc finger region" description="C3H1-type" evidence="16">
    <location>
        <begin position="126"/>
        <end position="153"/>
    </location>
</feature>
<evidence type="ECO:0000256" key="14">
    <source>
        <dbReference type="ARBA" id="ARBA00072313"/>
    </source>
</evidence>
<evidence type="ECO:0000256" key="5">
    <source>
        <dbReference type="ARBA" id="ARBA00022723"/>
    </source>
</evidence>
<dbReference type="InterPro" id="IPR034181">
    <property type="entry name" value="Cwc2_RRM"/>
</dbReference>
<evidence type="ECO:0000256" key="13">
    <source>
        <dbReference type="ARBA" id="ARBA00025224"/>
    </source>
</evidence>
<evidence type="ECO:0000313" key="21">
    <source>
        <dbReference type="Proteomes" id="UP000799440"/>
    </source>
</evidence>
<dbReference type="GO" id="GO:0071006">
    <property type="term" value="C:U2-type catalytic step 1 spliceosome"/>
    <property type="evidence" value="ECO:0007669"/>
    <property type="project" value="TreeGrafter"/>
</dbReference>
<evidence type="ECO:0000256" key="17">
    <source>
        <dbReference type="SAM" id="MobiDB-lite"/>
    </source>
</evidence>
<dbReference type="InterPro" id="IPR039171">
    <property type="entry name" value="Cwc2/Slt11"/>
</dbReference>
<evidence type="ECO:0000256" key="9">
    <source>
        <dbReference type="ARBA" id="ARBA00022884"/>
    </source>
</evidence>
<evidence type="ECO:0000256" key="2">
    <source>
        <dbReference type="ARBA" id="ARBA00008024"/>
    </source>
</evidence>
<evidence type="ECO:0000256" key="6">
    <source>
        <dbReference type="ARBA" id="ARBA00022728"/>
    </source>
</evidence>
<evidence type="ECO:0000256" key="8">
    <source>
        <dbReference type="ARBA" id="ARBA00022833"/>
    </source>
</evidence>
<dbReference type="PROSITE" id="PS50102">
    <property type="entry name" value="RRM"/>
    <property type="match status" value="1"/>
</dbReference>
<keyword evidence="5 16" id="KW-0479">Metal-binding</keyword>
<evidence type="ECO:0000256" key="4">
    <source>
        <dbReference type="ARBA" id="ARBA00022664"/>
    </source>
</evidence>
<dbReference type="Gene3D" id="3.30.70.330">
    <property type="match status" value="1"/>
</dbReference>
<dbReference type="PROSITE" id="PS50103">
    <property type="entry name" value="ZF_C3H1"/>
    <property type="match status" value="1"/>
</dbReference>
<comment type="similarity">
    <text evidence="2">Belongs to the RRM CWC2 family.</text>
</comment>
<dbReference type="GO" id="GO:0006397">
    <property type="term" value="P:mRNA processing"/>
    <property type="evidence" value="ECO:0007669"/>
    <property type="project" value="UniProtKB-KW"/>
</dbReference>
<feature type="domain" description="RRM" evidence="18">
    <location>
        <begin position="189"/>
        <end position="263"/>
    </location>
</feature>
<dbReference type="FunFam" id="3.30.70.330:FF:000249">
    <property type="entry name" value="Pre-mRNA-splicing factor CWC2, variant"/>
    <property type="match status" value="1"/>
</dbReference>
<keyword evidence="6" id="KW-0747">Spliceosome</keyword>
<evidence type="ECO:0000256" key="12">
    <source>
        <dbReference type="ARBA" id="ARBA00023306"/>
    </source>
</evidence>
<feature type="domain" description="C3H1-type" evidence="19">
    <location>
        <begin position="126"/>
        <end position="153"/>
    </location>
</feature>
<dbReference type="AlphaFoldDB" id="A0A6A6UVE4"/>
<sequence>MADTETPPAPVSTATVDLTSSKPTTTPHDLTTPDTTSQALTTTASTEVAQPKKTKKIIRRKRRPARAQVDAATFKIEQAPATGDVYNIWYNKHSGGDREDAYLNQTAAQGRCVIARDSGYTRGDSLPGSYFCLWFARGLCSKGVECEYLHRLPTVTDIYPSNIDCFGRDKFADYRDDMGGVGSFTRQNRTLYVGRIHVTDDIEEIVARHFQEWGQIDRIRVLTARGVGFVTYMNEANAQFAKEAMAHQSLDNNEVLNVRWATADPNPAAQKREARRIEEQAAEAIRKALPAAYVAEIEGRDPEQRKRRKVEGTFGLEGYEAPDDVWYAKEKGNWEQEKEMKRLESSGERLMLQAPEEQEEEEGFAGLVPQQEQQHQQPAGNGILSSSTLAALKGFKASAAPQKAAPVAGPLVGYGSDDDSD</sequence>
<evidence type="ECO:0000256" key="15">
    <source>
        <dbReference type="PROSITE-ProRule" id="PRU00176"/>
    </source>
</evidence>
<proteinExistence type="inferred from homology"/>
<evidence type="ECO:0000256" key="1">
    <source>
        <dbReference type="ARBA" id="ARBA00004123"/>
    </source>
</evidence>
<dbReference type="GO" id="GO:0008380">
    <property type="term" value="P:RNA splicing"/>
    <property type="evidence" value="ECO:0007669"/>
    <property type="project" value="UniProtKB-KW"/>
</dbReference>
<dbReference type="PANTHER" id="PTHR14089:SF2">
    <property type="entry name" value="PRE-MRNA-SPLICING FACTOR CWC2"/>
    <property type="match status" value="1"/>
</dbReference>
<dbReference type="Proteomes" id="UP000799440">
    <property type="component" value="Unassembled WGS sequence"/>
</dbReference>
<reference evidence="20" key="1">
    <citation type="journal article" date="2020" name="Stud. Mycol.">
        <title>101 Dothideomycetes genomes: a test case for predicting lifestyles and emergence of pathogens.</title>
        <authorList>
            <person name="Haridas S."/>
            <person name="Albert R."/>
            <person name="Binder M."/>
            <person name="Bloem J."/>
            <person name="Labutti K."/>
            <person name="Salamov A."/>
            <person name="Andreopoulos B."/>
            <person name="Baker S."/>
            <person name="Barry K."/>
            <person name="Bills G."/>
            <person name="Bluhm B."/>
            <person name="Cannon C."/>
            <person name="Castanera R."/>
            <person name="Culley D."/>
            <person name="Daum C."/>
            <person name="Ezra D."/>
            <person name="Gonzalez J."/>
            <person name="Henrissat B."/>
            <person name="Kuo A."/>
            <person name="Liang C."/>
            <person name="Lipzen A."/>
            <person name="Lutzoni F."/>
            <person name="Magnuson J."/>
            <person name="Mondo S."/>
            <person name="Nolan M."/>
            <person name="Ohm R."/>
            <person name="Pangilinan J."/>
            <person name="Park H.-J."/>
            <person name="Ramirez L."/>
            <person name="Alfaro M."/>
            <person name="Sun H."/>
            <person name="Tritt A."/>
            <person name="Yoshinaga Y."/>
            <person name="Zwiers L.-H."/>
            <person name="Turgeon B."/>
            <person name="Goodwin S."/>
            <person name="Spatafora J."/>
            <person name="Crous P."/>
            <person name="Grigoriev I."/>
        </authorList>
    </citation>
    <scope>NUCLEOTIDE SEQUENCE</scope>
    <source>
        <strain evidence="20">CBS 119925</strain>
    </source>
</reference>
<dbReference type="SMART" id="SM00360">
    <property type="entry name" value="RRM"/>
    <property type="match status" value="1"/>
</dbReference>
<dbReference type="GO" id="GO:0000974">
    <property type="term" value="C:Prp19 complex"/>
    <property type="evidence" value="ECO:0007669"/>
    <property type="project" value="TreeGrafter"/>
</dbReference>
<evidence type="ECO:0000256" key="10">
    <source>
        <dbReference type="ARBA" id="ARBA00023187"/>
    </source>
</evidence>
<keyword evidence="11" id="KW-0539">Nucleus</keyword>
<dbReference type="GO" id="GO:0017070">
    <property type="term" value="F:U6 snRNA binding"/>
    <property type="evidence" value="ECO:0007669"/>
    <property type="project" value="TreeGrafter"/>
</dbReference>
<dbReference type="InterPro" id="IPR000571">
    <property type="entry name" value="Znf_CCCH"/>
</dbReference>
<keyword evidence="8 16" id="KW-0862">Zinc</keyword>
<feature type="compositionally biased region" description="Polar residues" evidence="17">
    <location>
        <begin position="12"/>
        <end position="22"/>
    </location>
</feature>
<gene>
    <name evidence="20" type="ORF">M011DRAFT_453461</name>
</gene>
<dbReference type="Pfam" id="PF00076">
    <property type="entry name" value="RRM_1"/>
    <property type="match status" value="1"/>
</dbReference>
<keyword evidence="9 15" id="KW-0694">RNA-binding</keyword>
<comment type="function">
    <text evidence="13">Involved in the first step of pre-mRNA splicing. Required for cell growth and cell cycle control. Plays a role in the levels of the U1, U4, U5 and U6 snRNAs and the maintenance of the U4/U6 snRNA complex. May provide the link between the 'nineteen complex' NTC spliceosome protein complex and the spliceosome through the U6 snRNA. Associates predominantly with U6 snRNAs in assembled active spliceosomes. Binds directly to the internal stem-loop (ISL) domain of the U6 snRNA and to the pre-mRNA intron near the 5' splice site during the activation and catalytic phases of the spliceosome cycle.</text>
</comment>
<keyword evidence="10" id="KW-0508">mRNA splicing</keyword>
<evidence type="ECO:0000313" key="20">
    <source>
        <dbReference type="EMBL" id="KAF2742232.1"/>
    </source>
</evidence>
<evidence type="ECO:0000256" key="7">
    <source>
        <dbReference type="ARBA" id="ARBA00022771"/>
    </source>
</evidence>
<evidence type="ECO:0000256" key="3">
    <source>
        <dbReference type="ARBA" id="ARBA00017295"/>
    </source>
</evidence>
<evidence type="ECO:0000259" key="19">
    <source>
        <dbReference type="PROSITE" id="PS50103"/>
    </source>
</evidence>
<feature type="compositionally biased region" description="Low complexity" evidence="17">
    <location>
        <begin position="23"/>
        <end position="46"/>
    </location>
</feature>
<feature type="compositionally biased region" description="Basic residues" evidence="17">
    <location>
        <begin position="52"/>
        <end position="64"/>
    </location>
</feature>
<dbReference type="InterPro" id="IPR012677">
    <property type="entry name" value="Nucleotide-bd_a/b_plait_sf"/>
</dbReference>
<feature type="region of interest" description="Disordered" evidence="17">
    <location>
        <begin position="397"/>
        <end position="421"/>
    </location>
</feature>
<dbReference type="CDD" id="cd12360">
    <property type="entry name" value="RRM_cwf2"/>
    <property type="match status" value="1"/>
</dbReference>
<evidence type="ECO:0000256" key="11">
    <source>
        <dbReference type="ARBA" id="ARBA00023242"/>
    </source>
</evidence>
<feature type="region of interest" description="Disordered" evidence="17">
    <location>
        <begin position="353"/>
        <end position="384"/>
    </location>
</feature>
<protein>
    <recommendedName>
        <fullName evidence="3">Pre-mRNA-splicing factor CWC2</fullName>
    </recommendedName>
    <alternativeName>
        <fullName evidence="14">Pre-mRNA-splicing factor cwc2</fullName>
    </alternativeName>
</protein>
<organism evidence="20 21">
    <name type="scientific">Sporormia fimetaria CBS 119925</name>
    <dbReference type="NCBI Taxonomy" id="1340428"/>
    <lineage>
        <taxon>Eukaryota</taxon>
        <taxon>Fungi</taxon>
        <taxon>Dikarya</taxon>
        <taxon>Ascomycota</taxon>
        <taxon>Pezizomycotina</taxon>
        <taxon>Dothideomycetes</taxon>
        <taxon>Pleosporomycetidae</taxon>
        <taxon>Pleosporales</taxon>
        <taxon>Sporormiaceae</taxon>
        <taxon>Sporormia</taxon>
    </lineage>
</organism>
<dbReference type="GO" id="GO:0036002">
    <property type="term" value="F:pre-mRNA binding"/>
    <property type="evidence" value="ECO:0007669"/>
    <property type="project" value="TreeGrafter"/>
</dbReference>
<dbReference type="InterPro" id="IPR035979">
    <property type="entry name" value="RBD_domain_sf"/>
</dbReference>
<evidence type="ECO:0000256" key="16">
    <source>
        <dbReference type="PROSITE-ProRule" id="PRU00723"/>
    </source>
</evidence>
<dbReference type="GO" id="GO:0071007">
    <property type="term" value="C:U2-type catalytic step 2 spliceosome"/>
    <property type="evidence" value="ECO:0007669"/>
    <property type="project" value="TreeGrafter"/>
</dbReference>
<dbReference type="GO" id="GO:0008270">
    <property type="term" value="F:zinc ion binding"/>
    <property type="evidence" value="ECO:0007669"/>
    <property type="project" value="UniProtKB-KW"/>
</dbReference>
<keyword evidence="21" id="KW-1185">Reference proteome</keyword>
<dbReference type="SUPFAM" id="SSF54928">
    <property type="entry name" value="RNA-binding domain, RBD"/>
    <property type="match status" value="1"/>
</dbReference>
<dbReference type="EMBL" id="MU006612">
    <property type="protein sequence ID" value="KAF2742232.1"/>
    <property type="molecule type" value="Genomic_DNA"/>
</dbReference>
<accession>A0A6A6UVE4</accession>
<dbReference type="PANTHER" id="PTHR14089">
    <property type="entry name" value="PRE-MRNA-SPLICING FACTOR RBM22"/>
    <property type="match status" value="1"/>
</dbReference>
<dbReference type="InterPro" id="IPR000504">
    <property type="entry name" value="RRM_dom"/>
</dbReference>